<organism evidence="5 6">
    <name type="scientific">Galdieria partita</name>
    <dbReference type="NCBI Taxonomy" id="83374"/>
    <lineage>
        <taxon>Eukaryota</taxon>
        <taxon>Rhodophyta</taxon>
        <taxon>Bangiophyceae</taxon>
        <taxon>Galdieriales</taxon>
        <taxon>Galdieriaceae</taxon>
        <taxon>Galdieria</taxon>
    </lineage>
</organism>
<evidence type="ECO:0000256" key="2">
    <source>
        <dbReference type="PIRSR" id="PIRSR602081-1"/>
    </source>
</evidence>
<dbReference type="EMBL" id="BQMJ01000003">
    <property type="protein sequence ID" value="GJQ08573.1"/>
    <property type="molecule type" value="Genomic_DNA"/>
</dbReference>
<dbReference type="OrthoDB" id="435881at2759"/>
<dbReference type="PANTHER" id="PTHR11455">
    <property type="entry name" value="CRYPTOCHROME"/>
    <property type="match status" value="1"/>
</dbReference>
<dbReference type="PROSITE" id="PS51645">
    <property type="entry name" value="PHR_CRY_ALPHA_BETA"/>
    <property type="match status" value="1"/>
</dbReference>
<feature type="compositionally biased region" description="Polar residues" evidence="3">
    <location>
        <begin position="436"/>
        <end position="445"/>
    </location>
</feature>
<dbReference type="SUPFAM" id="SSF52425">
    <property type="entry name" value="Cryptochrome/photolyase, N-terminal domain"/>
    <property type="match status" value="1"/>
</dbReference>
<dbReference type="InterPro" id="IPR036155">
    <property type="entry name" value="Crypto/Photolyase_N_sf"/>
</dbReference>
<gene>
    <name evidence="5" type="ORF">GpartN1_g364.t1</name>
</gene>
<comment type="cofactor">
    <cofactor evidence="2">
        <name>FAD</name>
        <dbReference type="ChEBI" id="CHEBI:57692"/>
    </cofactor>
    <text evidence="2">Binds 1 FAD per subunit.</text>
</comment>
<feature type="binding site" evidence="2">
    <location>
        <begin position="364"/>
        <end position="368"/>
    </location>
    <ligand>
        <name>FAD</name>
        <dbReference type="ChEBI" id="CHEBI:57692"/>
    </ligand>
</feature>
<dbReference type="PANTHER" id="PTHR11455:SF2">
    <property type="entry name" value="BLUE-LIGHT PHOTORECEPTOR PHR2"/>
    <property type="match status" value="1"/>
</dbReference>
<dbReference type="InterPro" id="IPR002081">
    <property type="entry name" value="Cryptochrome/DNA_photolyase_1"/>
</dbReference>
<keyword evidence="2" id="KW-0285">Flavoprotein</keyword>
<evidence type="ECO:0000313" key="6">
    <source>
        <dbReference type="Proteomes" id="UP001061958"/>
    </source>
</evidence>
<dbReference type="Proteomes" id="UP001061958">
    <property type="component" value="Unassembled WGS sequence"/>
</dbReference>
<dbReference type="GO" id="GO:0000719">
    <property type="term" value="P:photoreactive repair"/>
    <property type="evidence" value="ECO:0007669"/>
    <property type="project" value="TreeGrafter"/>
</dbReference>
<protein>
    <recommendedName>
        <fullName evidence="4">Photolyase/cryptochrome alpha/beta domain-containing protein</fullName>
    </recommendedName>
</protein>
<feature type="region of interest" description="Disordered" evidence="3">
    <location>
        <begin position="300"/>
        <end position="331"/>
    </location>
</feature>
<dbReference type="AlphaFoldDB" id="A0A9C7UMF8"/>
<feature type="binding site" evidence="2">
    <location>
        <begin position="401"/>
        <end position="408"/>
    </location>
    <ligand>
        <name>FAD</name>
        <dbReference type="ChEBI" id="CHEBI:57692"/>
    </ligand>
</feature>
<dbReference type="InterPro" id="IPR006050">
    <property type="entry name" value="DNA_photolyase_N"/>
</dbReference>
<dbReference type="Gene3D" id="1.25.40.80">
    <property type="match status" value="1"/>
</dbReference>
<comment type="caution">
    <text evidence="5">The sequence shown here is derived from an EMBL/GenBank/DDBJ whole genome shotgun (WGS) entry which is preliminary data.</text>
</comment>
<reference evidence="5" key="1">
    <citation type="journal article" date="2022" name="Proc. Natl. Acad. Sci. U.S.A.">
        <title>Life cycle and functional genomics of the unicellular red alga Galdieria for elucidating algal and plant evolution and industrial use.</title>
        <authorList>
            <person name="Hirooka S."/>
            <person name="Itabashi T."/>
            <person name="Ichinose T.M."/>
            <person name="Onuma R."/>
            <person name="Fujiwara T."/>
            <person name="Yamashita S."/>
            <person name="Jong L.W."/>
            <person name="Tomita R."/>
            <person name="Iwane A.H."/>
            <person name="Miyagishima S.Y."/>
        </authorList>
    </citation>
    <scope>NUCLEOTIDE SEQUENCE</scope>
    <source>
        <strain evidence="5">NBRC 102759</strain>
    </source>
</reference>
<dbReference type="GO" id="GO:0003677">
    <property type="term" value="F:DNA binding"/>
    <property type="evidence" value="ECO:0007669"/>
    <property type="project" value="TreeGrafter"/>
</dbReference>
<dbReference type="Pfam" id="PF00875">
    <property type="entry name" value="DNA_photolyase"/>
    <property type="match status" value="1"/>
</dbReference>
<keyword evidence="2" id="KW-0274">FAD</keyword>
<keyword evidence="6" id="KW-1185">Reference proteome</keyword>
<reference evidence="5" key="2">
    <citation type="submission" date="2022-01" db="EMBL/GenBank/DDBJ databases">
        <authorList>
            <person name="Hirooka S."/>
            <person name="Miyagishima S.Y."/>
        </authorList>
    </citation>
    <scope>NUCLEOTIDE SEQUENCE</scope>
    <source>
        <strain evidence="5">NBRC 102759</strain>
    </source>
</reference>
<feature type="region of interest" description="Disordered" evidence="3">
    <location>
        <begin position="422"/>
        <end position="445"/>
    </location>
</feature>
<dbReference type="InterPro" id="IPR014729">
    <property type="entry name" value="Rossmann-like_a/b/a_fold"/>
</dbReference>
<evidence type="ECO:0000256" key="3">
    <source>
        <dbReference type="SAM" id="MobiDB-lite"/>
    </source>
</evidence>
<dbReference type="SUPFAM" id="SSF48173">
    <property type="entry name" value="Cryptochrome/photolyase FAD-binding domain"/>
    <property type="match status" value="1"/>
</dbReference>
<accession>A0A9C7UMF8</accession>
<dbReference type="GO" id="GO:0003904">
    <property type="term" value="F:deoxyribodipyrimidine photo-lyase activity"/>
    <property type="evidence" value="ECO:0007669"/>
    <property type="project" value="TreeGrafter"/>
</dbReference>
<evidence type="ECO:0000313" key="5">
    <source>
        <dbReference type="EMBL" id="GJQ08573.1"/>
    </source>
</evidence>
<proteinExistence type="inferred from homology"/>
<feature type="domain" description="Photolyase/cryptochrome alpha/beta" evidence="4">
    <location>
        <begin position="115"/>
        <end position="249"/>
    </location>
</feature>
<comment type="similarity">
    <text evidence="1">Belongs to the DNA photolyase class-1 family.</text>
</comment>
<sequence>MKTTKEGSPVALLSFVSHIGFSICKINISCKHSVTLLPCTRNGQRLAFSGARSRAKGYERIVATGTDALSFASPEHMKQPKSHKSDSQRNLKTAPLFSPLGENFGENAGPAYKGSKIIVWFRNDLRLHDNPALFRAAEEGSLILPVYCFDPRQFGKTSFGFEKTGRYRAQFLIDSVEDLRKSFRARDSDLVVRLGRPEEVLPELCRQTGCKRVFCHKEVTYEDLMVEEEVEDALESIGVEMTFLWSNTLYQAEDLPFEVEKMPDIYTKFRESVEAGGKIREPLELTEAFPPRPRCESGEIPTLTDLGLDASPERVPGESNPRSIHGFRGGESESLKRMEDYLSEMRSTEIGSTNAGAYLGADFSCKISPWLALGCISPRKIYHEVNSSSVPEDVRKTTYFELVWRDFFRFITQKYGNIRLEKSRHSSSSSKRKVPSGNQFVATCG</sequence>
<dbReference type="GO" id="GO:0071949">
    <property type="term" value="F:FAD binding"/>
    <property type="evidence" value="ECO:0007669"/>
    <property type="project" value="TreeGrafter"/>
</dbReference>
<dbReference type="Gene3D" id="3.40.50.620">
    <property type="entry name" value="HUPs"/>
    <property type="match status" value="1"/>
</dbReference>
<evidence type="ECO:0000256" key="1">
    <source>
        <dbReference type="ARBA" id="ARBA00005862"/>
    </source>
</evidence>
<name>A0A9C7UMF8_9RHOD</name>
<dbReference type="InterPro" id="IPR036134">
    <property type="entry name" value="Crypto/Photolyase_FAD-like_sf"/>
</dbReference>
<evidence type="ECO:0000259" key="4">
    <source>
        <dbReference type="PROSITE" id="PS51645"/>
    </source>
</evidence>